<dbReference type="KEGG" id="pdio:PDMSB3_0556.1"/>
<dbReference type="Gene3D" id="3.40.50.720">
    <property type="entry name" value="NAD(P)-binding Rossmann-like Domain"/>
    <property type="match status" value="1"/>
</dbReference>
<dbReference type="GO" id="GO:0005737">
    <property type="term" value="C:cytoplasm"/>
    <property type="evidence" value="ECO:0007669"/>
    <property type="project" value="TreeGrafter"/>
</dbReference>
<dbReference type="EMBL" id="LR699554">
    <property type="protein sequence ID" value="VVD31854.1"/>
    <property type="molecule type" value="Genomic_DNA"/>
</dbReference>
<dbReference type="PANTHER" id="PTHR48079">
    <property type="entry name" value="PROTEIN YEEZ"/>
    <property type="match status" value="1"/>
</dbReference>
<feature type="domain" description="NAD-dependent epimerase/dehydratase" evidence="1">
    <location>
        <begin position="6"/>
        <end position="114"/>
    </location>
</feature>
<evidence type="ECO:0000313" key="2">
    <source>
        <dbReference type="EMBL" id="VVD31854.1"/>
    </source>
</evidence>
<dbReference type="InterPro" id="IPR051783">
    <property type="entry name" value="NAD(P)-dependent_oxidoreduct"/>
</dbReference>
<dbReference type="PANTHER" id="PTHR48079:SF9">
    <property type="entry name" value="PUTATIVE-RELATED"/>
    <property type="match status" value="1"/>
</dbReference>
<dbReference type="InterPro" id="IPR036291">
    <property type="entry name" value="NAD(P)-bd_dom_sf"/>
</dbReference>
<gene>
    <name evidence="2" type="ORF">PDMSB3_0556</name>
</gene>
<dbReference type="InterPro" id="IPR001509">
    <property type="entry name" value="Epimerase_deHydtase"/>
</dbReference>
<name>A0A5Q4Z303_9BURK</name>
<sequence length="300" mass="31175">MYLMRILVTGASGWIGSASVKELISAGHHVLGLARNDESAAKIARLGAEVVRGSLDDLASLRGAATLAEGVVHLGYNHDFSQMAAAAQTDRAAIDTFADVLQGTGGPLLIASGTLGLAPGRVGTEEDMPGAGVHPRIANAAYTLGLAERDIRSMVVRFAPTVHGAGGDHGFVAVLARIAREKRVSGYIGEGQNRWPAVNRLDAGKLVQLAIDKATPGSVLHAVAEEGVATRDIATALGQFLDVPVESIPVDRAQAHFDWLGMFFGADAPASSARTRSLLGWAPTHGTLLEDIAAGHYPGN</sequence>
<organism evidence="2 3">
    <name type="scientific">Paraburkholderia dioscoreae</name>
    <dbReference type="NCBI Taxonomy" id="2604047"/>
    <lineage>
        <taxon>Bacteria</taxon>
        <taxon>Pseudomonadati</taxon>
        <taxon>Pseudomonadota</taxon>
        <taxon>Betaproteobacteria</taxon>
        <taxon>Burkholderiales</taxon>
        <taxon>Burkholderiaceae</taxon>
        <taxon>Paraburkholderia</taxon>
    </lineage>
</organism>
<dbReference type="CDD" id="cd05262">
    <property type="entry name" value="SDR_a7"/>
    <property type="match status" value="1"/>
</dbReference>
<evidence type="ECO:0000313" key="3">
    <source>
        <dbReference type="Proteomes" id="UP000325811"/>
    </source>
</evidence>
<protein>
    <submittedName>
        <fullName evidence="2">Nucleoside-diphosphate-sugar epimerase</fullName>
    </submittedName>
</protein>
<dbReference type="Pfam" id="PF01370">
    <property type="entry name" value="Epimerase"/>
    <property type="match status" value="1"/>
</dbReference>
<dbReference type="GO" id="GO:0004029">
    <property type="term" value="F:aldehyde dehydrogenase (NAD+) activity"/>
    <property type="evidence" value="ECO:0007669"/>
    <property type="project" value="TreeGrafter"/>
</dbReference>
<reference evidence="2 3" key="1">
    <citation type="submission" date="2019-08" db="EMBL/GenBank/DDBJ databases">
        <authorList>
            <person name="Herpell B J."/>
        </authorList>
    </citation>
    <scope>NUCLEOTIDE SEQUENCE [LARGE SCALE GENOMIC DNA]</scope>
    <source>
        <strain evidence="3">Msb3</strain>
    </source>
</reference>
<dbReference type="Proteomes" id="UP000325811">
    <property type="component" value="Chromosome II"/>
</dbReference>
<dbReference type="SUPFAM" id="SSF51735">
    <property type="entry name" value="NAD(P)-binding Rossmann-fold domains"/>
    <property type="match status" value="1"/>
</dbReference>
<accession>A0A5Q4Z303</accession>
<keyword evidence="3" id="KW-1185">Reference proteome</keyword>
<evidence type="ECO:0000259" key="1">
    <source>
        <dbReference type="Pfam" id="PF01370"/>
    </source>
</evidence>
<dbReference type="AlphaFoldDB" id="A0A5Q4Z303"/>
<proteinExistence type="predicted"/>